<dbReference type="GO" id="GO:0005524">
    <property type="term" value="F:ATP binding"/>
    <property type="evidence" value="ECO:0007669"/>
    <property type="project" value="UniProtKB-KW"/>
</dbReference>
<comment type="catalytic activity">
    <reaction evidence="9">
        <text>15-hydroxy-(5Z,8Z,11Z,13E)-eicosatetraenoate + ATP + CoA = 15-hydroxy-(5Z,8Z,11Z,13E)-eicosatetraenoyl-CoA + AMP + diphosphate</text>
        <dbReference type="Rhea" id="RHEA:52116"/>
        <dbReference type="ChEBI" id="CHEBI:30616"/>
        <dbReference type="ChEBI" id="CHEBI:33019"/>
        <dbReference type="ChEBI" id="CHEBI:57287"/>
        <dbReference type="ChEBI" id="CHEBI:78832"/>
        <dbReference type="ChEBI" id="CHEBI:136409"/>
        <dbReference type="ChEBI" id="CHEBI:456215"/>
    </reaction>
    <physiologicalReaction direction="left-to-right" evidence="9">
        <dbReference type="Rhea" id="RHEA:52117"/>
    </physiologicalReaction>
</comment>
<comment type="catalytic activity">
    <reaction evidence="7">
        <text>a long-chain fatty acid + ATP + CoA = a long-chain fatty acyl-CoA + AMP + diphosphate</text>
        <dbReference type="Rhea" id="RHEA:15421"/>
        <dbReference type="ChEBI" id="CHEBI:30616"/>
        <dbReference type="ChEBI" id="CHEBI:33019"/>
        <dbReference type="ChEBI" id="CHEBI:57287"/>
        <dbReference type="ChEBI" id="CHEBI:57560"/>
        <dbReference type="ChEBI" id="CHEBI:83139"/>
        <dbReference type="ChEBI" id="CHEBI:456215"/>
        <dbReference type="EC" id="6.2.1.3"/>
    </reaction>
    <physiologicalReaction direction="left-to-right" evidence="7">
        <dbReference type="Rhea" id="RHEA:15422"/>
    </physiologicalReaction>
</comment>
<proteinExistence type="inferred from homology"/>
<evidence type="ECO:0000256" key="7">
    <source>
        <dbReference type="ARBA" id="ARBA00024484"/>
    </source>
</evidence>
<evidence type="ECO:0000256" key="13">
    <source>
        <dbReference type="ARBA" id="ARBA00026121"/>
    </source>
</evidence>
<dbReference type="GO" id="GO:0005783">
    <property type="term" value="C:endoplasmic reticulum"/>
    <property type="evidence" value="ECO:0007669"/>
    <property type="project" value="TreeGrafter"/>
</dbReference>
<dbReference type="GO" id="GO:0016020">
    <property type="term" value="C:membrane"/>
    <property type="evidence" value="ECO:0007669"/>
    <property type="project" value="TreeGrafter"/>
</dbReference>
<evidence type="ECO:0000256" key="9">
    <source>
        <dbReference type="ARBA" id="ARBA00024532"/>
    </source>
</evidence>
<dbReference type="AlphaFoldDB" id="A0A3Q3WLS8"/>
<comment type="catalytic activity">
    <reaction evidence="15">
        <text>hexadecanoate + ATP + CoA = hexadecanoyl-CoA + AMP + diphosphate</text>
        <dbReference type="Rhea" id="RHEA:30751"/>
        <dbReference type="ChEBI" id="CHEBI:7896"/>
        <dbReference type="ChEBI" id="CHEBI:30616"/>
        <dbReference type="ChEBI" id="CHEBI:33019"/>
        <dbReference type="ChEBI" id="CHEBI:57287"/>
        <dbReference type="ChEBI" id="CHEBI:57379"/>
        <dbReference type="ChEBI" id="CHEBI:456215"/>
    </reaction>
    <physiologicalReaction direction="left-to-right" evidence="15">
        <dbReference type="Rhea" id="RHEA:30752"/>
    </physiologicalReaction>
</comment>
<keyword evidence="5" id="KW-0067">ATP-binding</keyword>
<feature type="domain" description="AMP-dependent synthetase/ligase" evidence="16">
    <location>
        <begin position="191"/>
        <end position="441"/>
    </location>
</feature>
<evidence type="ECO:0000256" key="6">
    <source>
        <dbReference type="ARBA" id="ARBA00024469"/>
    </source>
</evidence>
<feature type="domain" description="AMP-dependent synthetase/ligase" evidence="16">
    <location>
        <begin position="115"/>
        <end position="190"/>
    </location>
</feature>
<evidence type="ECO:0000256" key="3">
    <source>
        <dbReference type="ARBA" id="ARBA00022741"/>
    </source>
</evidence>
<dbReference type="InterPro" id="IPR000873">
    <property type="entry name" value="AMP-dep_synth/lig_dom"/>
</dbReference>
<keyword evidence="18" id="KW-1185">Reference proteome</keyword>
<protein>
    <recommendedName>
        <fullName evidence="14">Arachidonate--CoA ligase</fullName>
        <ecNumber evidence="12">6.2.1.15</ecNumber>
        <ecNumber evidence="13">6.2.1.3</ecNumber>
    </recommendedName>
</protein>
<comment type="catalytic activity">
    <reaction evidence="8">
        <text>12-hydroxy-(5Z,8Z,10E,14Z)-eicosatetraenoate + ATP + CoA = 12-hydroxy-(5Z,8Z,10E,14Z)-eicosatetraenoyl-CoA + AMP + diphosphate</text>
        <dbReference type="Rhea" id="RHEA:52112"/>
        <dbReference type="ChEBI" id="CHEBI:30616"/>
        <dbReference type="ChEBI" id="CHEBI:33019"/>
        <dbReference type="ChEBI" id="CHEBI:57287"/>
        <dbReference type="ChEBI" id="CHEBI:90718"/>
        <dbReference type="ChEBI" id="CHEBI:136408"/>
        <dbReference type="ChEBI" id="CHEBI:456215"/>
    </reaction>
    <physiologicalReaction direction="left-to-right" evidence="8">
        <dbReference type="Rhea" id="RHEA:52113"/>
    </physiologicalReaction>
</comment>
<keyword evidence="2" id="KW-0436">Ligase</keyword>
<evidence type="ECO:0000256" key="2">
    <source>
        <dbReference type="ARBA" id="ARBA00022598"/>
    </source>
</evidence>
<dbReference type="Proteomes" id="UP000261620">
    <property type="component" value="Unplaced"/>
</dbReference>
<evidence type="ECO:0000256" key="1">
    <source>
        <dbReference type="ARBA" id="ARBA00006432"/>
    </source>
</evidence>
<evidence type="ECO:0000313" key="18">
    <source>
        <dbReference type="Proteomes" id="UP000261620"/>
    </source>
</evidence>
<name>A0A3Q3WLS8_MOLML</name>
<dbReference type="InterPro" id="IPR042099">
    <property type="entry name" value="ANL_N_sf"/>
</dbReference>
<evidence type="ECO:0000256" key="8">
    <source>
        <dbReference type="ARBA" id="ARBA00024495"/>
    </source>
</evidence>
<accession>A0A3Q3WLS8</accession>
<evidence type="ECO:0000256" key="5">
    <source>
        <dbReference type="ARBA" id="ARBA00022840"/>
    </source>
</evidence>
<evidence type="ECO:0000256" key="12">
    <source>
        <dbReference type="ARBA" id="ARBA00026113"/>
    </source>
</evidence>
<dbReference type="STRING" id="94237.ENSMMOP00000013342"/>
<dbReference type="PANTHER" id="PTHR43272">
    <property type="entry name" value="LONG-CHAIN-FATTY-ACID--COA LIGASE"/>
    <property type="match status" value="1"/>
</dbReference>
<evidence type="ECO:0000256" key="4">
    <source>
        <dbReference type="ARBA" id="ARBA00022832"/>
    </source>
</evidence>
<dbReference type="OMA" id="SHVYGLM"/>
<evidence type="ECO:0000256" key="14">
    <source>
        <dbReference type="ARBA" id="ARBA00032120"/>
    </source>
</evidence>
<dbReference type="CDD" id="cd05927">
    <property type="entry name" value="LC-FACS_euk"/>
    <property type="match status" value="1"/>
</dbReference>
<comment type="similarity">
    <text evidence="1">Belongs to the ATP-dependent AMP-binding enzyme family.</text>
</comment>
<dbReference type="InterPro" id="IPR045311">
    <property type="entry name" value="LC-FACS_euk"/>
</dbReference>
<evidence type="ECO:0000259" key="16">
    <source>
        <dbReference type="Pfam" id="PF00501"/>
    </source>
</evidence>
<evidence type="ECO:0000256" key="15">
    <source>
        <dbReference type="ARBA" id="ARBA00049139"/>
    </source>
</evidence>
<sequence>MLSLEFLQKLRFPNLDDVSQYIRPVSTPMLVSVGVVAAATTYYLATRPKALPPICNLNMQSIEIPGGELARQSVLFSGDGYLTHYFDDAKTMYEFFLRGARVSNGPCLGSRKPKQQYEWLSYKEVIARTENLGSAFLHKGHSKTGDSHIGIFSQNRPEWTISEVACYTYSLVSVPLYDTLGTEAISYIIDKPPKPEDMAVICFTSGTTNPKGAMLTHENIVSNCSAFIKVSCPMFPSDVHISFLPLAHMFERIGVMLVHGARIGFFQGDIRSLSDDLNTLKPTMFPVVPRLLNRMYDKIFGQANTPLKRWLLGFAYRRKEAELMNGIVRRDSIWDHLIFRKVQLQASLGGRVRLMITGAAPISPTVLAFLRAVMGCQQFYEGYGQTECTAGCSLTLAGDWTAHVGPPLPCNSIKLVDVPEMNYLAANGVCVKGPNVFQGYLDDPEKTKEAIDENGWLHTGDIGKWLPNGTLKIVDRKKHIFKLAQGEYIAPEKIENVYVRSEALAQVYVHGDSLQAALVAVVVPDPDFLSGWAKKSLELQGSYQELCAKQEVKAAILEDMVRLGKEGGLKSFEQVKAIYIHSKLFSIENGLLTPTLKSKRNELRQHFRSQIDELYAGINK</sequence>
<evidence type="ECO:0000256" key="10">
    <source>
        <dbReference type="ARBA" id="ARBA00024548"/>
    </source>
</evidence>
<dbReference type="Ensembl" id="ENSMMOT00000013559.1">
    <property type="protein sequence ID" value="ENSMMOP00000013342.1"/>
    <property type="gene ID" value="ENSMMOG00000010238.1"/>
</dbReference>
<dbReference type="Pfam" id="PF00501">
    <property type="entry name" value="AMP-binding"/>
    <property type="match status" value="2"/>
</dbReference>
<dbReference type="SUPFAM" id="SSF56801">
    <property type="entry name" value="Acetyl-CoA synthetase-like"/>
    <property type="match status" value="1"/>
</dbReference>
<dbReference type="Gene3D" id="3.40.50.12780">
    <property type="entry name" value="N-terminal domain of ligase-like"/>
    <property type="match status" value="2"/>
</dbReference>
<dbReference type="PANTHER" id="PTHR43272:SF28">
    <property type="entry name" value="LONG-CHAIN-FATTY-ACID--COA LIGASE 1"/>
    <property type="match status" value="1"/>
</dbReference>
<reference evidence="17" key="2">
    <citation type="submission" date="2025-09" db="UniProtKB">
        <authorList>
            <consortium name="Ensembl"/>
        </authorList>
    </citation>
    <scope>IDENTIFICATION</scope>
</reference>
<keyword evidence="4" id="KW-0276">Fatty acid metabolism</keyword>
<organism evidence="17 18">
    <name type="scientific">Mola mola</name>
    <name type="common">Ocean sunfish</name>
    <name type="synonym">Tetraodon mola</name>
    <dbReference type="NCBI Taxonomy" id="94237"/>
    <lineage>
        <taxon>Eukaryota</taxon>
        <taxon>Metazoa</taxon>
        <taxon>Chordata</taxon>
        <taxon>Craniata</taxon>
        <taxon>Vertebrata</taxon>
        <taxon>Euteleostomi</taxon>
        <taxon>Actinopterygii</taxon>
        <taxon>Neopterygii</taxon>
        <taxon>Teleostei</taxon>
        <taxon>Neoteleostei</taxon>
        <taxon>Acanthomorphata</taxon>
        <taxon>Eupercaria</taxon>
        <taxon>Tetraodontiformes</taxon>
        <taxon>Molidae</taxon>
        <taxon>Mola</taxon>
    </lineage>
</organism>
<keyword evidence="3" id="KW-0547">Nucleotide-binding</keyword>
<comment type="catalytic activity">
    <reaction evidence="10">
        <text>(5Z,8Z,11Z,14Z)-eicosatetraenoate + ATP + CoA = (5Z,8Z,11Z,14Z)-eicosatetraenoyl-CoA + AMP + diphosphate</text>
        <dbReference type="Rhea" id="RHEA:19713"/>
        <dbReference type="ChEBI" id="CHEBI:30616"/>
        <dbReference type="ChEBI" id="CHEBI:32395"/>
        <dbReference type="ChEBI" id="CHEBI:33019"/>
        <dbReference type="ChEBI" id="CHEBI:57287"/>
        <dbReference type="ChEBI" id="CHEBI:57368"/>
        <dbReference type="ChEBI" id="CHEBI:456215"/>
        <dbReference type="EC" id="6.2.1.15"/>
    </reaction>
    <physiologicalReaction direction="left-to-right" evidence="10">
        <dbReference type="Rhea" id="RHEA:19714"/>
    </physiologicalReaction>
</comment>
<comment type="catalytic activity">
    <reaction evidence="11">
        <text>(E)-hexadec-2-enoate + ATP + CoA = (2E)-hexadecenoyl-CoA + AMP + diphosphate</text>
        <dbReference type="Rhea" id="RHEA:36139"/>
        <dbReference type="ChEBI" id="CHEBI:30616"/>
        <dbReference type="ChEBI" id="CHEBI:33019"/>
        <dbReference type="ChEBI" id="CHEBI:57287"/>
        <dbReference type="ChEBI" id="CHEBI:61526"/>
        <dbReference type="ChEBI" id="CHEBI:72745"/>
        <dbReference type="ChEBI" id="CHEBI:456215"/>
    </reaction>
    <physiologicalReaction direction="left-to-right" evidence="11">
        <dbReference type="Rhea" id="RHEA:36140"/>
    </physiologicalReaction>
</comment>
<dbReference type="EC" id="6.2.1.3" evidence="13"/>
<comment type="catalytic activity">
    <reaction evidence="6">
        <text>5-hydroxy-(6E,8Z,11Z,14Z)-eicosatetraenoate + ATP + CoA = 5-hydroxy-(6E,8Z,11Z,14Z)-eicosatetraenoyl-CoA + AMP + diphosphate</text>
        <dbReference type="Rhea" id="RHEA:52108"/>
        <dbReference type="ChEBI" id="CHEBI:30616"/>
        <dbReference type="ChEBI" id="CHEBI:33019"/>
        <dbReference type="ChEBI" id="CHEBI:57287"/>
        <dbReference type="ChEBI" id="CHEBI:65341"/>
        <dbReference type="ChEBI" id="CHEBI:136407"/>
        <dbReference type="ChEBI" id="CHEBI:456215"/>
    </reaction>
    <physiologicalReaction direction="left-to-right" evidence="6">
        <dbReference type="Rhea" id="RHEA:52109"/>
    </physiologicalReaction>
</comment>
<reference evidence="17" key="1">
    <citation type="submission" date="2025-08" db="UniProtKB">
        <authorList>
            <consortium name="Ensembl"/>
        </authorList>
    </citation>
    <scope>IDENTIFICATION</scope>
</reference>
<dbReference type="GO" id="GO:0047676">
    <property type="term" value="F:arachidonate-CoA ligase activity"/>
    <property type="evidence" value="ECO:0007669"/>
    <property type="project" value="UniProtKB-EC"/>
</dbReference>
<evidence type="ECO:0000256" key="11">
    <source>
        <dbReference type="ARBA" id="ARBA00024565"/>
    </source>
</evidence>
<evidence type="ECO:0000313" key="17">
    <source>
        <dbReference type="Ensembl" id="ENSMMOP00000013342.1"/>
    </source>
</evidence>
<keyword evidence="4" id="KW-0443">Lipid metabolism</keyword>
<dbReference type="EC" id="6.2.1.15" evidence="12"/>